<proteinExistence type="inferred from homology"/>
<dbReference type="FunFam" id="3.20.20.150:FF:000002">
    <property type="entry name" value="Xylose isomerase"/>
    <property type="match status" value="1"/>
</dbReference>
<feature type="chain" id="PRO_5044195412" description="Xylose isomerase" evidence="9">
    <location>
        <begin position="30"/>
        <end position="478"/>
    </location>
</feature>
<keyword evidence="3 8" id="KW-0859">Xylose metabolism</keyword>
<evidence type="ECO:0000256" key="4">
    <source>
        <dbReference type="ARBA" id="ARBA00022723"/>
    </source>
</evidence>
<keyword evidence="5 8" id="KW-0413">Isomerase</keyword>
<keyword evidence="4 8" id="KW-0479">Metal-binding</keyword>
<dbReference type="SUPFAM" id="SSF51658">
    <property type="entry name" value="Xylose isomerase-like"/>
    <property type="match status" value="1"/>
</dbReference>
<dbReference type="InterPro" id="IPR013452">
    <property type="entry name" value="Xylose_isom_bac"/>
</dbReference>
<dbReference type="NCBIfam" id="TIGR02630">
    <property type="entry name" value="xylose_isom_A"/>
    <property type="match status" value="1"/>
</dbReference>
<comment type="catalytic activity">
    <reaction evidence="7 8">
        <text>alpha-D-xylose = alpha-D-xylulofuranose</text>
        <dbReference type="Rhea" id="RHEA:22816"/>
        <dbReference type="ChEBI" id="CHEBI:28518"/>
        <dbReference type="ChEBI" id="CHEBI:188998"/>
        <dbReference type="EC" id="5.3.1.5"/>
    </reaction>
</comment>
<dbReference type="Gene3D" id="3.20.20.150">
    <property type="entry name" value="Divalent-metal-dependent TIM barrel enzymes"/>
    <property type="match status" value="1"/>
</dbReference>
<evidence type="ECO:0000256" key="6">
    <source>
        <dbReference type="ARBA" id="ARBA00023277"/>
    </source>
</evidence>
<evidence type="ECO:0000256" key="2">
    <source>
        <dbReference type="ARBA" id="ARBA00011958"/>
    </source>
</evidence>
<dbReference type="PANTHER" id="PTHR48408">
    <property type="match status" value="1"/>
</dbReference>
<comment type="similarity">
    <text evidence="1 8">Belongs to the xylose isomerase family.</text>
</comment>
<dbReference type="InterPro" id="IPR036237">
    <property type="entry name" value="Xyl_isomerase-like_sf"/>
</dbReference>
<evidence type="ECO:0000256" key="3">
    <source>
        <dbReference type="ARBA" id="ARBA00022629"/>
    </source>
</evidence>
<dbReference type="AlphaFoldDB" id="A0AB40BPV3"/>
<feature type="signal peptide" evidence="9">
    <location>
        <begin position="1"/>
        <end position="29"/>
    </location>
</feature>
<dbReference type="GeneID" id="120265472"/>
<name>A0AB40BPV3_DIOCR</name>
<organism evidence="10 11">
    <name type="scientific">Dioscorea cayennensis subsp. rotundata</name>
    <name type="common">White Guinea yam</name>
    <name type="synonym">Dioscorea rotundata</name>
    <dbReference type="NCBI Taxonomy" id="55577"/>
    <lineage>
        <taxon>Eukaryota</taxon>
        <taxon>Viridiplantae</taxon>
        <taxon>Streptophyta</taxon>
        <taxon>Embryophyta</taxon>
        <taxon>Tracheophyta</taxon>
        <taxon>Spermatophyta</taxon>
        <taxon>Magnoliopsida</taxon>
        <taxon>Liliopsida</taxon>
        <taxon>Dioscoreales</taxon>
        <taxon>Dioscoreaceae</taxon>
        <taxon>Dioscorea</taxon>
    </lineage>
</organism>
<dbReference type="NCBIfam" id="NF003998">
    <property type="entry name" value="PRK05474.1"/>
    <property type="match status" value="1"/>
</dbReference>
<dbReference type="RefSeq" id="XP_039129336.1">
    <property type="nucleotide sequence ID" value="XM_039273402.1"/>
</dbReference>
<evidence type="ECO:0000256" key="1">
    <source>
        <dbReference type="ARBA" id="ARBA00005765"/>
    </source>
</evidence>
<dbReference type="PROSITE" id="PS51415">
    <property type="entry name" value="XYLOSE_ISOMERASE"/>
    <property type="match status" value="1"/>
</dbReference>
<keyword evidence="9" id="KW-0732">Signal</keyword>
<keyword evidence="6 8" id="KW-0119">Carbohydrate metabolism</keyword>
<evidence type="ECO:0000313" key="11">
    <source>
        <dbReference type="RefSeq" id="XP_039129336.1"/>
    </source>
</evidence>
<evidence type="ECO:0000313" key="10">
    <source>
        <dbReference type="Proteomes" id="UP001515500"/>
    </source>
</evidence>
<protein>
    <recommendedName>
        <fullName evidence="2 8">Xylose isomerase</fullName>
        <ecNumber evidence="2 8">5.3.1.5</ecNumber>
    </recommendedName>
</protein>
<dbReference type="Proteomes" id="UP001515500">
    <property type="component" value="Chromosome 7"/>
</dbReference>
<gene>
    <name evidence="11" type="primary">LOC120265472</name>
</gene>
<dbReference type="InterPro" id="IPR001998">
    <property type="entry name" value="Xylose_isomerase"/>
</dbReference>
<evidence type="ECO:0000256" key="5">
    <source>
        <dbReference type="ARBA" id="ARBA00023235"/>
    </source>
</evidence>
<dbReference type="EC" id="5.3.1.5" evidence="2 8"/>
<dbReference type="GO" id="GO:0042732">
    <property type="term" value="P:D-xylose metabolic process"/>
    <property type="evidence" value="ECO:0007669"/>
    <property type="project" value="UniProtKB-KW"/>
</dbReference>
<reference evidence="11" key="1">
    <citation type="submission" date="2025-08" db="UniProtKB">
        <authorList>
            <consortium name="RefSeq"/>
        </authorList>
    </citation>
    <scope>IDENTIFICATION</scope>
</reference>
<evidence type="ECO:0000256" key="9">
    <source>
        <dbReference type="SAM" id="SignalP"/>
    </source>
</evidence>
<evidence type="ECO:0000256" key="8">
    <source>
        <dbReference type="RuleBase" id="RU000609"/>
    </source>
</evidence>
<accession>A0AB40BPV3</accession>
<sequence length="478" mass="53579">MSLKMKLNGFLLSLFLLGVILINVGSCSANTKSQFGSSSYEWNGEFFPGIPKIKYEGPNSKNPLAYKWYNADEEILGKKMKDWLRFSVAFWHTFRGTGADPFGAPTKAWPWEDGTNSMAMAKRRMRAHFEFITKLGVERWCFHDRDIAPDGKTLAESNANLDEIIELAAELQKGTKILPLWGTAQLFMHPRYMHGAATSSELGAYVYAAAQVKKAMEVTHYLGGENFVFWGGREGYQTLLNTDMKRELDHLARFLQAAVDWKKKIGFNGTLLIEPKPQEPTKHQYDWDAATTLSFLQKYGLSGEFKLNIECNHATLSGHSCHHELETARINGLLGNIDANTGDPQIGWDTDQFLTDIGEATLIMRSVIRNEGLAPGGFNFDAKLRRESTDVTDMFIAHISGMDTLARGLRNAAKLIEDGTLDELIRKRYESFDSEIGSQIEKGKADFATLEKKAMEWGEPSVASGKQELAEMIFQSAL</sequence>
<dbReference type="HAMAP" id="MF_00455">
    <property type="entry name" value="Xylose_isom_A"/>
    <property type="match status" value="1"/>
</dbReference>
<keyword evidence="10" id="KW-1185">Reference proteome</keyword>
<evidence type="ECO:0000256" key="7">
    <source>
        <dbReference type="ARBA" id="ARBA00033659"/>
    </source>
</evidence>
<dbReference type="GO" id="GO:0046872">
    <property type="term" value="F:metal ion binding"/>
    <property type="evidence" value="ECO:0007669"/>
    <property type="project" value="UniProtKB-KW"/>
</dbReference>
<dbReference type="PRINTS" id="PR00688">
    <property type="entry name" value="XYLOSISMRASE"/>
</dbReference>
<dbReference type="GO" id="GO:0009045">
    <property type="term" value="F:xylose isomerase activity"/>
    <property type="evidence" value="ECO:0007669"/>
    <property type="project" value="UniProtKB-EC"/>
</dbReference>
<dbReference type="PANTHER" id="PTHR48408:SF1">
    <property type="entry name" value="XYLOSE ISOMERASE"/>
    <property type="match status" value="1"/>
</dbReference>